<feature type="transmembrane region" description="Helical" evidence="1">
    <location>
        <begin position="66"/>
        <end position="84"/>
    </location>
</feature>
<feature type="transmembrane region" description="Helical" evidence="1">
    <location>
        <begin position="40"/>
        <end position="60"/>
    </location>
</feature>
<protein>
    <submittedName>
        <fullName evidence="2">DUF3325 domain-containing protein</fullName>
    </submittedName>
</protein>
<organism evidence="2 3">
    <name type="scientific">Pseudoroseomonas ludipueritiae</name>
    <dbReference type="NCBI Taxonomy" id="198093"/>
    <lineage>
        <taxon>Bacteria</taxon>
        <taxon>Pseudomonadati</taxon>
        <taxon>Pseudomonadota</taxon>
        <taxon>Alphaproteobacteria</taxon>
        <taxon>Acetobacterales</taxon>
        <taxon>Acetobacteraceae</taxon>
        <taxon>Pseudoroseomonas</taxon>
    </lineage>
</organism>
<reference evidence="2 3" key="1">
    <citation type="journal article" date="2009" name="Int. J. Syst. Evol. Microbiol.">
        <title>Transfer of Teichococcus ludipueritiae and Muricoccus roseus to the genus Roseomonas, as Roseomonas ludipueritiae comb. nov. and Roseomonas rosea comb. nov., respectively, and emended description of the genus Roseomonas.</title>
        <authorList>
            <person name="Sanchez-Porro C."/>
            <person name="Gallego V."/>
            <person name="Busse H.J."/>
            <person name="Kampfer P."/>
            <person name="Ventosa A."/>
        </authorList>
    </citation>
    <scope>NUCLEOTIDE SEQUENCE [LARGE SCALE GENOMIC DNA]</scope>
    <source>
        <strain evidence="2 3">DSM 14915</strain>
    </source>
</reference>
<dbReference type="EMBL" id="JACTUZ010000016">
    <property type="protein sequence ID" value="MBC9176630.1"/>
    <property type="molecule type" value="Genomic_DNA"/>
</dbReference>
<keyword evidence="1" id="KW-0472">Membrane</keyword>
<proteinExistence type="predicted"/>
<evidence type="ECO:0000313" key="3">
    <source>
        <dbReference type="Proteomes" id="UP000603940"/>
    </source>
</evidence>
<keyword evidence="3" id="KW-1185">Reference proteome</keyword>
<dbReference type="InterPro" id="IPR021762">
    <property type="entry name" value="DUF3325"/>
</dbReference>
<comment type="caution">
    <text evidence="2">The sequence shown here is derived from an EMBL/GenBank/DDBJ whole genome shotgun (WGS) entry which is preliminary data.</text>
</comment>
<keyword evidence="1" id="KW-1133">Transmembrane helix</keyword>
<gene>
    <name evidence="2" type="ORF">IBL25_06705</name>
</gene>
<sequence>MIVLGFALAYAGFSALCLSMERHHEQVFRRRRLPPWRRRVLAYLGWVLLMSSLPPVVQAFGWGTGLAFWAGILTATAMPLAMLLTYAPRAALVLAVGSVPAGLLLLLAGA</sequence>
<dbReference type="Pfam" id="PF11804">
    <property type="entry name" value="DUF3325"/>
    <property type="match status" value="1"/>
</dbReference>
<name>A0ABR7R4C5_9PROT</name>
<keyword evidence="1" id="KW-0812">Transmembrane</keyword>
<dbReference type="Proteomes" id="UP000603940">
    <property type="component" value="Unassembled WGS sequence"/>
</dbReference>
<dbReference type="RefSeq" id="WP_187777782.1">
    <property type="nucleotide sequence ID" value="NZ_JACTUZ010000016.1"/>
</dbReference>
<evidence type="ECO:0000256" key="1">
    <source>
        <dbReference type="SAM" id="Phobius"/>
    </source>
</evidence>
<evidence type="ECO:0000313" key="2">
    <source>
        <dbReference type="EMBL" id="MBC9176630.1"/>
    </source>
</evidence>
<feature type="transmembrane region" description="Helical" evidence="1">
    <location>
        <begin position="91"/>
        <end position="109"/>
    </location>
</feature>
<accession>A0ABR7R4C5</accession>